<evidence type="ECO:0000313" key="2">
    <source>
        <dbReference type="EMBL" id="GAA1559447.1"/>
    </source>
</evidence>
<organism evidence="2 3">
    <name type="scientific">Kribbella hippodromi</name>
    <dbReference type="NCBI Taxonomy" id="434347"/>
    <lineage>
        <taxon>Bacteria</taxon>
        <taxon>Bacillati</taxon>
        <taxon>Actinomycetota</taxon>
        <taxon>Actinomycetes</taxon>
        <taxon>Propionibacteriales</taxon>
        <taxon>Kribbellaceae</taxon>
        <taxon>Kribbella</taxon>
    </lineage>
</organism>
<feature type="transmembrane region" description="Helical" evidence="1">
    <location>
        <begin position="69"/>
        <end position="94"/>
    </location>
</feature>
<protein>
    <submittedName>
        <fullName evidence="2">Uncharacterized protein</fullName>
    </submittedName>
</protein>
<feature type="transmembrane region" description="Helical" evidence="1">
    <location>
        <begin position="41"/>
        <end position="63"/>
    </location>
</feature>
<comment type="caution">
    <text evidence="2">The sequence shown here is derived from an EMBL/GenBank/DDBJ whole genome shotgun (WGS) entry which is preliminary data.</text>
</comment>
<keyword evidence="1" id="KW-1133">Transmembrane helix</keyword>
<gene>
    <name evidence="2" type="ORF">GCM10009804_15360</name>
</gene>
<evidence type="ECO:0000256" key="1">
    <source>
        <dbReference type="SAM" id="Phobius"/>
    </source>
</evidence>
<feature type="transmembrane region" description="Helical" evidence="1">
    <location>
        <begin position="6"/>
        <end position="29"/>
    </location>
</feature>
<keyword evidence="1" id="KW-0472">Membrane</keyword>
<sequence>MGIGHASFWSSGALGLGAMGLMLALVCGLTVVDPVARSHKGLAGAIAGAWCAFAPVGLLRSAITGDPLALSAWAAAAVYLLAIIGSLGRPLLIASGLVERRHGYQVLSNSEYRRGRAGQIFLIVGIAGLAALSV</sequence>
<accession>A0ABN2CK52</accession>
<dbReference type="RefSeq" id="WP_344232656.1">
    <property type="nucleotide sequence ID" value="NZ_BAAAPH010000004.1"/>
</dbReference>
<evidence type="ECO:0000313" key="3">
    <source>
        <dbReference type="Proteomes" id="UP001501705"/>
    </source>
</evidence>
<keyword evidence="1" id="KW-0812">Transmembrane</keyword>
<feature type="transmembrane region" description="Helical" evidence="1">
    <location>
        <begin position="115"/>
        <end position="133"/>
    </location>
</feature>
<dbReference type="Proteomes" id="UP001501705">
    <property type="component" value="Unassembled WGS sequence"/>
</dbReference>
<name>A0ABN2CK52_9ACTN</name>
<proteinExistence type="predicted"/>
<keyword evidence="3" id="KW-1185">Reference proteome</keyword>
<dbReference type="EMBL" id="BAAAPH010000004">
    <property type="protein sequence ID" value="GAA1559447.1"/>
    <property type="molecule type" value="Genomic_DNA"/>
</dbReference>
<reference evidence="2 3" key="1">
    <citation type="journal article" date="2019" name="Int. J. Syst. Evol. Microbiol.">
        <title>The Global Catalogue of Microorganisms (GCM) 10K type strain sequencing project: providing services to taxonomists for standard genome sequencing and annotation.</title>
        <authorList>
            <consortium name="The Broad Institute Genomics Platform"/>
            <consortium name="The Broad Institute Genome Sequencing Center for Infectious Disease"/>
            <person name="Wu L."/>
            <person name="Ma J."/>
        </authorList>
    </citation>
    <scope>NUCLEOTIDE SEQUENCE [LARGE SCALE GENOMIC DNA]</scope>
    <source>
        <strain evidence="2 3">JCM 15572</strain>
    </source>
</reference>